<organism evidence="3">
    <name type="scientific">Lygus hesperus</name>
    <name type="common">Western plant bug</name>
    <dbReference type="NCBI Taxonomy" id="30085"/>
    <lineage>
        <taxon>Eukaryota</taxon>
        <taxon>Metazoa</taxon>
        <taxon>Ecdysozoa</taxon>
        <taxon>Arthropoda</taxon>
        <taxon>Hexapoda</taxon>
        <taxon>Insecta</taxon>
        <taxon>Pterygota</taxon>
        <taxon>Neoptera</taxon>
        <taxon>Paraneoptera</taxon>
        <taxon>Hemiptera</taxon>
        <taxon>Heteroptera</taxon>
        <taxon>Panheteroptera</taxon>
        <taxon>Cimicomorpha</taxon>
        <taxon>Miridae</taxon>
        <taxon>Mirini</taxon>
        <taxon>Lygus</taxon>
    </lineage>
</organism>
<dbReference type="InterPro" id="IPR001995">
    <property type="entry name" value="Peptidase_A2_cat"/>
</dbReference>
<dbReference type="GO" id="GO:0004190">
    <property type="term" value="F:aspartic-type endopeptidase activity"/>
    <property type="evidence" value="ECO:0007669"/>
    <property type="project" value="InterPro"/>
</dbReference>
<dbReference type="PANTHER" id="PTHR36943">
    <property type="entry name" value="CCHC-TYPE DOMAIN-CONTAINING PROTEIN"/>
    <property type="match status" value="1"/>
</dbReference>
<evidence type="ECO:0000259" key="2">
    <source>
        <dbReference type="PROSITE" id="PS50175"/>
    </source>
</evidence>
<dbReference type="Gene3D" id="4.10.60.10">
    <property type="entry name" value="Zinc finger, CCHC-type"/>
    <property type="match status" value="1"/>
</dbReference>
<dbReference type="GO" id="GO:0006508">
    <property type="term" value="P:proteolysis"/>
    <property type="evidence" value="ECO:0007669"/>
    <property type="project" value="InterPro"/>
</dbReference>
<sequence>SKSTVMLQEGTHCFNCGDSLHQEGSACPATGVECRYCHKLNHFARVCIKTGRVRINKKKSGARRIHEPGNSESDEDHVDLIRRIEKGCEAFLPVEINNVAVDVLFDSGASKSVISEEIWQSIGSPKLRKASTLIAYTGLRVETLGEATVRVKAFNKTISLPIIVSKVTDVPLFGMNWILAFQLPLPKGAQVRKIGIPKDKEGKWIEETVKLLQQEFSDVFKD</sequence>
<evidence type="ECO:0000313" key="3">
    <source>
        <dbReference type="EMBL" id="JAG14277.1"/>
    </source>
</evidence>
<dbReference type="Gene3D" id="2.40.70.10">
    <property type="entry name" value="Acid Proteases"/>
    <property type="match status" value="1"/>
</dbReference>
<name>A0A0A9X0M7_LYGHE</name>
<keyword evidence="1" id="KW-0378">Hydrolase</keyword>
<dbReference type="InterPro" id="IPR021109">
    <property type="entry name" value="Peptidase_aspartic_dom_sf"/>
</dbReference>
<feature type="non-terminal residue" evidence="3">
    <location>
        <position position="222"/>
    </location>
</feature>
<dbReference type="SUPFAM" id="SSF50630">
    <property type="entry name" value="Acid proteases"/>
    <property type="match status" value="1"/>
</dbReference>
<feature type="non-terminal residue" evidence="3">
    <location>
        <position position="1"/>
    </location>
</feature>
<feature type="domain" description="Peptidase A2" evidence="2">
    <location>
        <begin position="101"/>
        <end position="177"/>
    </location>
</feature>
<reference evidence="3" key="2">
    <citation type="submission" date="2014-07" db="EMBL/GenBank/DDBJ databases">
        <authorList>
            <person name="Hull J."/>
        </authorList>
    </citation>
    <scope>NUCLEOTIDE SEQUENCE</scope>
</reference>
<proteinExistence type="predicted"/>
<protein>
    <submittedName>
        <fullName evidence="3">Uncharacterized protein K02A2.6</fullName>
    </submittedName>
</protein>
<dbReference type="EMBL" id="GBHO01029327">
    <property type="protein sequence ID" value="JAG14277.1"/>
    <property type="molecule type" value="Transcribed_RNA"/>
</dbReference>
<dbReference type="Pfam" id="PF13975">
    <property type="entry name" value="gag-asp_proteas"/>
    <property type="match status" value="1"/>
</dbReference>
<accession>A0A0A9X0M7</accession>
<dbReference type="PROSITE" id="PS00141">
    <property type="entry name" value="ASP_PROTEASE"/>
    <property type="match status" value="1"/>
</dbReference>
<dbReference type="InterPro" id="IPR001969">
    <property type="entry name" value="Aspartic_peptidase_AS"/>
</dbReference>
<evidence type="ECO:0000256" key="1">
    <source>
        <dbReference type="ARBA" id="ARBA00022801"/>
    </source>
</evidence>
<reference evidence="3" key="1">
    <citation type="journal article" date="2014" name="PLoS ONE">
        <title>Transcriptome-Based Identification of ABC Transporters in the Western Tarnished Plant Bug Lygus hesperus.</title>
        <authorList>
            <person name="Hull J.J."/>
            <person name="Chaney K."/>
            <person name="Geib S.M."/>
            <person name="Fabrick J.A."/>
            <person name="Brent C.S."/>
            <person name="Walsh D."/>
            <person name="Lavine L.C."/>
        </authorList>
    </citation>
    <scope>NUCLEOTIDE SEQUENCE</scope>
</reference>
<dbReference type="PROSITE" id="PS50175">
    <property type="entry name" value="ASP_PROT_RETROV"/>
    <property type="match status" value="1"/>
</dbReference>
<dbReference type="AlphaFoldDB" id="A0A0A9X0M7"/>
<dbReference type="PANTHER" id="PTHR36943:SF1">
    <property type="entry name" value="CCHC-TYPE DOMAIN-CONTAINING PROTEIN"/>
    <property type="match status" value="1"/>
</dbReference>
<gene>
    <name evidence="3" type="ORF">CM83_103270</name>
</gene>